<protein>
    <submittedName>
        <fullName evidence="2">Uncharacterized protein</fullName>
    </submittedName>
</protein>
<keyword evidence="1" id="KW-0732">Signal</keyword>
<accession>A0A0E0PCR0</accession>
<evidence type="ECO:0000313" key="2">
    <source>
        <dbReference type="EnsemblPlants" id="ORUFI04G23470.1"/>
    </source>
</evidence>
<proteinExistence type="predicted"/>
<organism evidence="2 3">
    <name type="scientific">Oryza rufipogon</name>
    <name type="common">Brownbeard rice</name>
    <name type="synonym">Asian wild rice</name>
    <dbReference type="NCBI Taxonomy" id="4529"/>
    <lineage>
        <taxon>Eukaryota</taxon>
        <taxon>Viridiplantae</taxon>
        <taxon>Streptophyta</taxon>
        <taxon>Embryophyta</taxon>
        <taxon>Tracheophyta</taxon>
        <taxon>Spermatophyta</taxon>
        <taxon>Magnoliopsida</taxon>
        <taxon>Liliopsida</taxon>
        <taxon>Poales</taxon>
        <taxon>Poaceae</taxon>
        <taxon>BOP clade</taxon>
        <taxon>Oryzoideae</taxon>
        <taxon>Oryzeae</taxon>
        <taxon>Oryzinae</taxon>
        <taxon>Oryza</taxon>
    </lineage>
</organism>
<feature type="signal peptide" evidence="1">
    <location>
        <begin position="1"/>
        <end position="17"/>
    </location>
</feature>
<evidence type="ECO:0000313" key="3">
    <source>
        <dbReference type="Proteomes" id="UP000008022"/>
    </source>
</evidence>
<name>A0A0E0PCR0_ORYRU</name>
<dbReference type="HOGENOM" id="CLU_2945826_0_0_1"/>
<dbReference type="Gramene" id="ORUFI04G23470.1">
    <property type="protein sequence ID" value="ORUFI04G23470.1"/>
    <property type="gene ID" value="ORUFI04G23470"/>
</dbReference>
<reference evidence="2" key="2">
    <citation type="submission" date="2015-06" db="UniProtKB">
        <authorList>
            <consortium name="EnsemblPlants"/>
        </authorList>
    </citation>
    <scope>IDENTIFICATION</scope>
</reference>
<dbReference type="Proteomes" id="UP000008022">
    <property type="component" value="Unassembled WGS sequence"/>
</dbReference>
<keyword evidence="3" id="KW-1185">Reference proteome</keyword>
<feature type="chain" id="PRO_5002370156" evidence="1">
    <location>
        <begin position="18"/>
        <end position="60"/>
    </location>
</feature>
<dbReference type="AlphaFoldDB" id="A0A0E0PCR0"/>
<evidence type="ECO:0000256" key="1">
    <source>
        <dbReference type="SAM" id="SignalP"/>
    </source>
</evidence>
<dbReference type="EnsemblPlants" id="ORUFI04G23470.1">
    <property type="protein sequence ID" value="ORUFI04G23470.1"/>
    <property type="gene ID" value="ORUFI04G23470"/>
</dbReference>
<reference evidence="3" key="1">
    <citation type="submission" date="2013-06" db="EMBL/GenBank/DDBJ databases">
        <authorList>
            <person name="Zhao Q."/>
        </authorList>
    </citation>
    <scope>NUCLEOTIDE SEQUENCE</scope>
    <source>
        <strain evidence="3">cv. W1943</strain>
    </source>
</reference>
<sequence>MAAIVALCAAYYLLGRALPTVAGSSMACSCSSFSFPAAKRNQITQKQLLLLLAFDFSSHP</sequence>